<sequence length="405" mass="41563">MVAIALALCVSGCQLPGGEPSSGGFAVSAEFTDVLDLVPQAAVKVNDVTVGSVTGVELHGWTAVVRMRVADTVQLPDNTVAAIRQSSLLGEKFVALAAPTDSPQGKLGDGDVIPLERTKRGAEVEEVLAALGLLLNGGGLAQLKTINAEVGKALGGHEADAKSTLHELDKFVAALDAQKDDIVRALDALDRLTKQLAEQTDTIGRAVDALEPGLTVLAGQRAQLTAALVALRDLGSVGKRVIDQSKADTLASLKALQPTLTQLVRAGDALPKGLDLMLSYPFPPNVQKAISGDYVRLHLTLDLDAASILANLVAKGTTPGTPTVPGLPPILPSLPPILPSLPPILPTALPSILPSGLLPSGLLPSGLLPGLPLSAPAVTWEYDPETGEIAGVTGGLQEILSGRST</sequence>
<dbReference type="PANTHER" id="PTHR33371:SF15">
    <property type="entry name" value="LIPOPROTEIN LPRN"/>
    <property type="match status" value="1"/>
</dbReference>
<dbReference type="InterPro" id="IPR003399">
    <property type="entry name" value="Mce/MlaD"/>
</dbReference>
<keyword evidence="1" id="KW-0175">Coiled coil</keyword>
<dbReference type="InterPro" id="IPR052336">
    <property type="entry name" value="MlaD_Phospholipid_Transporter"/>
</dbReference>
<dbReference type="Pfam" id="PF11887">
    <property type="entry name" value="Mce4_CUP1"/>
    <property type="match status" value="1"/>
</dbReference>
<evidence type="ECO:0000256" key="1">
    <source>
        <dbReference type="SAM" id="Coils"/>
    </source>
</evidence>
<dbReference type="RefSeq" id="WP_253757731.1">
    <property type="nucleotide sequence ID" value="NZ_JAMZDZ010000001.1"/>
</dbReference>
<dbReference type="InterPro" id="IPR024516">
    <property type="entry name" value="Mce_C"/>
</dbReference>
<organism evidence="4 5">
    <name type="scientific">Hamadaea flava</name>
    <dbReference type="NCBI Taxonomy" id="1742688"/>
    <lineage>
        <taxon>Bacteria</taxon>
        <taxon>Bacillati</taxon>
        <taxon>Actinomycetota</taxon>
        <taxon>Actinomycetes</taxon>
        <taxon>Micromonosporales</taxon>
        <taxon>Micromonosporaceae</taxon>
        <taxon>Hamadaea</taxon>
    </lineage>
</organism>
<keyword evidence="5" id="KW-1185">Reference proteome</keyword>
<name>A0ABV8LHX7_9ACTN</name>
<feature type="domain" description="Mammalian cell entry C-terminal" evidence="3">
    <location>
        <begin position="106"/>
        <end position="290"/>
    </location>
</feature>
<dbReference type="Pfam" id="PF02470">
    <property type="entry name" value="MlaD"/>
    <property type="match status" value="1"/>
</dbReference>
<feature type="domain" description="Mce/MlaD" evidence="2">
    <location>
        <begin position="26"/>
        <end position="97"/>
    </location>
</feature>
<dbReference type="NCBIfam" id="TIGR00996">
    <property type="entry name" value="Mtu_fam_mce"/>
    <property type="match status" value="1"/>
</dbReference>
<gene>
    <name evidence="4" type="ORF">ACFOZ4_07910</name>
</gene>
<feature type="coiled-coil region" evidence="1">
    <location>
        <begin position="175"/>
        <end position="202"/>
    </location>
</feature>
<evidence type="ECO:0000313" key="5">
    <source>
        <dbReference type="Proteomes" id="UP001595816"/>
    </source>
</evidence>
<comment type="caution">
    <text evidence="4">The sequence shown here is derived from an EMBL/GenBank/DDBJ whole genome shotgun (WGS) entry which is preliminary data.</text>
</comment>
<protein>
    <submittedName>
        <fullName evidence="4">MCE family protein</fullName>
    </submittedName>
</protein>
<reference evidence="5" key="1">
    <citation type="journal article" date="2019" name="Int. J. Syst. Evol. Microbiol.">
        <title>The Global Catalogue of Microorganisms (GCM) 10K type strain sequencing project: providing services to taxonomists for standard genome sequencing and annotation.</title>
        <authorList>
            <consortium name="The Broad Institute Genomics Platform"/>
            <consortium name="The Broad Institute Genome Sequencing Center for Infectious Disease"/>
            <person name="Wu L."/>
            <person name="Ma J."/>
        </authorList>
    </citation>
    <scope>NUCLEOTIDE SEQUENCE [LARGE SCALE GENOMIC DNA]</scope>
    <source>
        <strain evidence="5">CGMCC 4.7289</strain>
    </source>
</reference>
<evidence type="ECO:0000313" key="4">
    <source>
        <dbReference type="EMBL" id="MFC4130526.1"/>
    </source>
</evidence>
<proteinExistence type="predicted"/>
<dbReference type="PANTHER" id="PTHR33371">
    <property type="entry name" value="INTERMEMBRANE PHOSPHOLIPID TRANSPORT SYSTEM BINDING PROTEIN MLAD-RELATED"/>
    <property type="match status" value="1"/>
</dbReference>
<dbReference type="Proteomes" id="UP001595816">
    <property type="component" value="Unassembled WGS sequence"/>
</dbReference>
<evidence type="ECO:0000259" key="3">
    <source>
        <dbReference type="Pfam" id="PF11887"/>
    </source>
</evidence>
<dbReference type="InterPro" id="IPR005693">
    <property type="entry name" value="Mce"/>
</dbReference>
<evidence type="ECO:0000259" key="2">
    <source>
        <dbReference type="Pfam" id="PF02470"/>
    </source>
</evidence>
<accession>A0ABV8LHX7</accession>
<dbReference type="EMBL" id="JBHSAY010000005">
    <property type="protein sequence ID" value="MFC4130526.1"/>
    <property type="molecule type" value="Genomic_DNA"/>
</dbReference>